<dbReference type="InterPro" id="IPR015927">
    <property type="entry name" value="Peptidase_S24_S26A/B/C"/>
</dbReference>
<keyword evidence="5" id="KW-0234">DNA repair</keyword>
<dbReference type="InterPro" id="IPR039418">
    <property type="entry name" value="LexA-like"/>
</dbReference>
<keyword evidence="6" id="KW-0742">SOS response</keyword>
<dbReference type="Pfam" id="PF00717">
    <property type="entry name" value="Peptidase_S24"/>
    <property type="match status" value="1"/>
</dbReference>
<keyword evidence="10" id="KW-1185">Reference proteome</keyword>
<dbReference type="Gene3D" id="1.10.260.40">
    <property type="entry name" value="lambda repressor-like DNA-binding domains"/>
    <property type="match status" value="1"/>
</dbReference>
<dbReference type="RefSeq" id="WP_097159196.1">
    <property type="nucleotide sequence ID" value="NZ_JBEPMQ010000005.1"/>
</dbReference>
<dbReference type="Gene3D" id="2.10.109.10">
    <property type="entry name" value="Umud Fragment, subunit A"/>
    <property type="match status" value="1"/>
</dbReference>
<dbReference type="GO" id="GO:0006281">
    <property type="term" value="P:DNA repair"/>
    <property type="evidence" value="ECO:0007669"/>
    <property type="project" value="UniProtKB-KW"/>
</dbReference>
<dbReference type="Proteomes" id="UP000219546">
    <property type="component" value="Unassembled WGS sequence"/>
</dbReference>
<organism evidence="9 10">
    <name type="scientific">Bacillus oleivorans</name>
    <dbReference type="NCBI Taxonomy" id="1448271"/>
    <lineage>
        <taxon>Bacteria</taxon>
        <taxon>Bacillati</taxon>
        <taxon>Bacillota</taxon>
        <taxon>Bacilli</taxon>
        <taxon>Bacillales</taxon>
        <taxon>Bacillaceae</taxon>
        <taxon>Bacillus</taxon>
    </lineage>
</organism>
<sequence>MFGKKLRELRKLEGWKQEEVAKKIGVTKQTYSHYENETRTPSLGTIRKLAEVYGVDLDTVFGTDDSPEIKEKGNVYTVPSFMSVPIVGQISCGNGVLAYEDIEGYEDVPSSWLNGGKYFFLRAKGDSMINARIHDGDLVLIREQPEVEDGEIAAVLIDGDAVLKRVYKQENGINLVSENPAYPTKFYSEGVQILGKLKKIFINV</sequence>
<dbReference type="PROSITE" id="PS50943">
    <property type="entry name" value="HTH_CROC1"/>
    <property type="match status" value="1"/>
</dbReference>
<dbReference type="InterPro" id="IPR001387">
    <property type="entry name" value="Cro/C1-type_HTH"/>
</dbReference>
<dbReference type="SMART" id="SM00530">
    <property type="entry name" value="HTH_XRE"/>
    <property type="match status" value="1"/>
</dbReference>
<dbReference type="EMBL" id="OAOP01000006">
    <property type="protein sequence ID" value="SNX72288.1"/>
    <property type="molecule type" value="Genomic_DNA"/>
</dbReference>
<protein>
    <submittedName>
        <fullName evidence="9">Repressor LexA</fullName>
    </submittedName>
</protein>
<evidence type="ECO:0000256" key="5">
    <source>
        <dbReference type="ARBA" id="ARBA00023204"/>
    </source>
</evidence>
<evidence type="ECO:0000313" key="9">
    <source>
        <dbReference type="EMBL" id="SNX72288.1"/>
    </source>
</evidence>
<name>A0A285CYY5_9BACI</name>
<dbReference type="InterPro" id="IPR010982">
    <property type="entry name" value="Lambda_DNA-bd_dom_sf"/>
</dbReference>
<dbReference type="InterPro" id="IPR006197">
    <property type="entry name" value="Peptidase_S24_LexA"/>
</dbReference>
<dbReference type="CDD" id="cd00093">
    <property type="entry name" value="HTH_XRE"/>
    <property type="match status" value="1"/>
</dbReference>
<dbReference type="SUPFAM" id="SSF47413">
    <property type="entry name" value="lambda repressor-like DNA-binding domains"/>
    <property type="match status" value="1"/>
</dbReference>
<evidence type="ECO:0000256" key="3">
    <source>
        <dbReference type="ARBA" id="ARBA00022801"/>
    </source>
</evidence>
<reference evidence="9 10" key="1">
    <citation type="submission" date="2017-08" db="EMBL/GenBank/DDBJ databases">
        <authorList>
            <person name="de Groot N.N."/>
        </authorList>
    </citation>
    <scope>NUCLEOTIDE SEQUENCE [LARGE SCALE GENOMIC DNA]</scope>
    <source>
        <strain evidence="9 10">JC228</strain>
    </source>
</reference>
<proteinExistence type="inferred from homology"/>
<dbReference type="GO" id="GO:0009432">
    <property type="term" value="P:SOS response"/>
    <property type="evidence" value="ECO:0007669"/>
    <property type="project" value="UniProtKB-KW"/>
</dbReference>
<evidence type="ECO:0000256" key="2">
    <source>
        <dbReference type="ARBA" id="ARBA00022763"/>
    </source>
</evidence>
<comment type="similarity">
    <text evidence="1 7">Belongs to the peptidase S24 family.</text>
</comment>
<dbReference type="PANTHER" id="PTHR33516:SF2">
    <property type="entry name" value="LEXA REPRESSOR-RELATED"/>
    <property type="match status" value="1"/>
</dbReference>
<dbReference type="CDD" id="cd06529">
    <property type="entry name" value="S24_LexA-like"/>
    <property type="match status" value="1"/>
</dbReference>
<feature type="domain" description="HTH cro/C1-type" evidence="8">
    <location>
        <begin position="6"/>
        <end position="60"/>
    </location>
</feature>
<dbReference type="InterPro" id="IPR050077">
    <property type="entry name" value="LexA_repressor"/>
</dbReference>
<dbReference type="AlphaFoldDB" id="A0A285CYY5"/>
<dbReference type="PRINTS" id="PR00726">
    <property type="entry name" value="LEXASERPTASE"/>
</dbReference>
<evidence type="ECO:0000256" key="1">
    <source>
        <dbReference type="ARBA" id="ARBA00007484"/>
    </source>
</evidence>
<keyword evidence="3 7" id="KW-0378">Hydrolase</keyword>
<dbReference type="GO" id="GO:0003677">
    <property type="term" value="F:DNA binding"/>
    <property type="evidence" value="ECO:0007669"/>
    <property type="project" value="InterPro"/>
</dbReference>
<gene>
    <name evidence="9" type="ORF">SAMN05877753_10614</name>
</gene>
<keyword evidence="2" id="KW-0227">DNA damage</keyword>
<dbReference type="OrthoDB" id="194368at2"/>
<keyword evidence="4 7" id="KW-0068">Autocatalytic cleavage</keyword>
<evidence type="ECO:0000256" key="4">
    <source>
        <dbReference type="ARBA" id="ARBA00022813"/>
    </source>
</evidence>
<dbReference type="GO" id="GO:0016787">
    <property type="term" value="F:hydrolase activity"/>
    <property type="evidence" value="ECO:0007669"/>
    <property type="project" value="UniProtKB-KW"/>
</dbReference>
<dbReference type="SUPFAM" id="SSF51306">
    <property type="entry name" value="LexA/Signal peptidase"/>
    <property type="match status" value="1"/>
</dbReference>
<evidence type="ECO:0000259" key="8">
    <source>
        <dbReference type="PROSITE" id="PS50943"/>
    </source>
</evidence>
<dbReference type="Pfam" id="PF01381">
    <property type="entry name" value="HTH_3"/>
    <property type="match status" value="1"/>
</dbReference>
<dbReference type="GO" id="GO:0006355">
    <property type="term" value="P:regulation of DNA-templated transcription"/>
    <property type="evidence" value="ECO:0007669"/>
    <property type="project" value="InterPro"/>
</dbReference>
<evidence type="ECO:0000256" key="7">
    <source>
        <dbReference type="RuleBase" id="RU003991"/>
    </source>
</evidence>
<evidence type="ECO:0000313" key="10">
    <source>
        <dbReference type="Proteomes" id="UP000219546"/>
    </source>
</evidence>
<accession>A0A285CYY5</accession>
<dbReference type="PANTHER" id="PTHR33516">
    <property type="entry name" value="LEXA REPRESSOR"/>
    <property type="match status" value="1"/>
</dbReference>
<dbReference type="InterPro" id="IPR036286">
    <property type="entry name" value="LexA/Signal_pep-like_sf"/>
</dbReference>
<evidence type="ECO:0000256" key="6">
    <source>
        <dbReference type="ARBA" id="ARBA00023236"/>
    </source>
</evidence>